<comment type="caution">
    <text evidence="1">The sequence shown here is derived from an EMBL/GenBank/DDBJ whole genome shotgun (WGS) entry which is preliminary data.</text>
</comment>
<reference evidence="1 2" key="1">
    <citation type="journal article" date="2023" name="Sci. Data">
        <title>Genome assembly of the Korean intertidal mud-creeper Batillaria attramentaria.</title>
        <authorList>
            <person name="Patra A.K."/>
            <person name="Ho P.T."/>
            <person name="Jun S."/>
            <person name="Lee S.J."/>
            <person name="Kim Y."/>
            <person name="Won Y.J."/>
        </authorList>
    </citation>
    <scope>NUCLEOTIDE SEQUENCE [LARGE SCALE GENOMIC DNA]</scope>
    <source>
        <strain evidence="1">Wonlab-2016</strain>
    </source>
</reference>
<protein>
    <recommendedName>
        <fullName evidence="3">Ig-like domain-containing protein</fullName>
    </recommendedName>
</protein>
<sequence>MSFTITPNTFVAAVTPTVSMRCDVADSGSELSQLLLIQVEVQDRGNMVPMVTLTPGTAPKIMESGLEKQLSVDGSISQFLDIGKSYLSVGYSFPGIDVAGNYTCVVSGLSTSGLLVRFSETATLSVGGASNASSLHTPL</sequence>
<dbReference type="EMBL" id="JACVVK020000019">
    <property type="protein sequence ID" value="KAK7503677.1"/>
    <property type="molecule type" value="Genomic_DNA"/>
</dbReference>
<proteinExistence type="predicted"/>
<evidence type="ECO:0008006" key="3">
    <source>
        <dbReference type="Google" id="ProtNLM"/>
    </source>
</evidence>
<evidence type="ECO:0000313" key="2">
    <source>
        <dbReference type="Proteomes" id="UP001519460"/>
    </source>
</evidence>
<dbReference type="AlphaFoldDB" id="A0ABD0LWD8"/>
<organism evidence="1 2">
    <name type="scientific">Batillaria attramentaria</name>
    <dbReference type="NCBI Taxonomy" id="370345"/>
    <lineage>
        <taxon>Eukaryota</taxon>
        <taxon>Metazoa</taxon>
        <taxon>Spiralia</taxon>
        <taxon>Lophotrochozoa</taxon>
        <taxon>Mollusca</taxon>
        <taxon>Gastropoda</taxon>
        <taxon>Caenogastropoda</taxon>
        <taxon>Sorbeoconcha</taxon>
        <taxon>Cerithioidea</taxon>
        <taxon>Batillariidae</taxon>
        <taxon>Batillaria</taxon>
    </lineage>
</organism>
<gene>
    <name evidence="1" type="ORF">BaRGS_00005216</name>
</gene>
<dbReference type="Proteomes" id="UP001519460">
    <property type="component" value="Unassembled WGS sequence"/>
</dbReference>
<evidence type="ECO:0000313" key="1">
    <source>
        <dbReference type="EMBL" id="KAK7503677.1"/>
    </source>
</evidence>
<name>A0ABD0LWD8_9CAEN</name>
<keyword evidence="2" id="KW-1185">Reference proteome</keyword>
<accession>A0ABD0LWD8</accession>